<dbReference type="PANTHER" id="PTHR45632:SF14">
    <property type="entry name" value="KELCH-LIKE PROTEIN 33"/>
    <property type="match status" value="1"/>
</dbReference>
<dbReference type="InterPro" id="IPR000210">
    <property type="entry name" value="BTB/POZ_dom"/>
</dbReference>
<evidence type="ECO:0000313" key="6">
    <source>
        <dbReference type="Proteomes" id="UP001279410"/>
    </source>
</evidence>
<feature type="compositionally biased region" description="Basic and acidic residues" evidence="3">
    <location>
        <begin position="95"/>
        <end position="110"/>
    </location>
</feature>
<dbReference type="EMBL" id="BRZM01000070">
    <property type="protein sequence ID" value="GLD64716.1"/>
    <property type="molecule type" value="Genomic_DNA"/>
</dbReference>
<dbReference type="InterPro" id="IPR011705">
    <property type="entry name" value="BACK"/>
</dbReference>
<dbReference type="Proteomes" id="UP001279410">
    <property type="component" value="Unassembled WGS sequence"/>
</dbReference>
<organism evidence="5 6">
    <name type="scientific">Lates japonicus</name>
    <name type="common">Japanese lates</name>
    <dbReference type="NCBI Taxonomy" id="270547"/>
    <lineage>
        <taxon>Eukaryota</taxon>
        <taxon>Metazoa</taxon>
        <taxon>Chordata</taxon>
        <taxon>Craniata</taxon>
        <taxon>Vertebrata</taxon>
        <taxon>Euteleostomi</taxon>
        <taxon>Actinopterygii</taxon>
        <taxon>Neopterygii</taxon>
        <taxon>Teleostei</taxon>
        <taxon>Neoteleostei</taxon>
        <taxon>Acanthomorphata</taxon>
        <taxon>Carangaria</taxon>
        <taxon>Carangaria incertae sedis</taxon>
        <taxon>Centropomidae</taxon>
        <taxon>Lates</taxon>
    </lineage>
</organism>
<accession>A0AAD3N4B4</accession>
<dbReference type="SUPFAM" id="SSF117281">
    <property type="entry name" value="Kelch motif"/>
    <property type="match status" value="1"/>
</dbReference>
<dbReference type="Gene3D" id="3.30.710.10">
    <property type="entry name" value="Potassium Channel Kv1.1, Chain A"/>
    <property type="match status" value="2"/>
</dbReference>
<feature type="domain" description="BTB" evidence="4">
    <location>
        <begin position="469"/>
        <end position="553"/>
    </location>
</feature>
<evidence type="ECO:0000256" key="2">
    <source>
        <dbReference type="ARBA" id="ARBA00022737"/>
    </source>
</evidence>
<evidence type="ECO:0000256" key="3">
    <source>
        <dbReference type="SAM" id="MobiDB-lite"/>
    </source>
</evidence>
<dbReference type="InterPro" id="IPR056737">
    <property type="entry name" value="Beta-prop_ATRN-MKLN-like"/>
</dbReference>
<dbReference type="InterPro" id="IPR011333">
    <property type="entry name" value="SKP1/BTB/POZ_sf"/>
</dbReference>
<proteinExistence type="predicted"/>
<feature type="compositionally biased region" description="Basic and acidic residues" evidence="3">
    <location>
        <begin position="187"/>
        <end position="196"/>
    </location>
</feature>
<feature type="compositionally biased region" description="Acidic residues" evidence="3">
    <location>
        <begin position="79"/>
        <end position="94"/>
    </location>
</feature>
<feature type="compositionally biased region" description="Basic and acidic residues" evidence="3">
    <location>
        <begin position="291"/>
        <end position="307"/>
    </location>
</feature>
<feature type="compositionally biased region" description="Acidic residues" evidence="3">
    <location>
        <begin position="417"/>
        <end position="436"/>
    </location>
</feature>
<dbReference type="SUPFAM" id="SSF54695">
    <property type="entry name" value="POZ domain"/>
    <property type="match status" value="2"/>
</dbReference>
<dbReference type="SMART" id="SM00875">
    <property type="entry name" value="BACK"/>
    <property type="match status" value="1"/>
</dbReference>
<dbReference type="InterPro" id="IPR006652">
    <property type="entry name" value="Kelch_1"/>
</dbReference>
<dbReference type="Pfam" id="PF21536">
    <property type="entry name" value="BTB_KLHL33"/>
    <property type="match status" value="1"/>
</dbReference>
<dbReference type="Gene3D" id="1.25.40.420">
    <property type="match status" value="1"/>
</dbReference>
<feature type="compositionally biased region" description="Acidic residues" evidence="3">
    <location>
        <begin position="40"/>
        <end position="72"/>
    </location>
</feature>
<feature type="compositionally biased region" description="Basic and acidic residues" evidence="3">
    <location>
        <begin position="123"/>
        <end position="134"/>
    </location>
</feature>
<dbReference type="Pfam" id="PF24981">
    <property type="entry name" value="Beta-prop_ATRN-LZTR1"/>
    <property type="match status" value="1"/>
</dbReference>
<feature type="domain" description="BTB" evidence="4">
    <location>
        <begin position="616"/>
        <end position="683"/>
    </location>
</feature>
<keyword evidence="2" id="KW-0677">Repeat</keyword>
<keyword evidence="6" id="KW-1185">Reference proteome</keyword>
<dbReference type="Pfam" id="PF00651">
    <property type="entry name" value="BTB"/>
    <property type="match status" value="1"/>
</dbReference>
<dbReference type="Gene3D" id="2.120.10.80">
    <property type="entry name" value="Kelch-type beta propeller"/>
    <property type="match status" value="1"/>
</dbReference>
<dbReference type="AlphaFoldDB" id="A0AAD3N4B4"/>
<feature type="region of interest" description="Disordered" evidence="3">
    <location>
        <begin position="35"/>
        <end position="436"/>
    </location>
</feature>
<feature type="compositionally biased region" description="Acidic residues" evidence="3">
    <location>
        <begin position="268"/>
        <end position="278"/>
    </location>
</feature>
<evidence type="ECO:0000259" key="4">
    <source>
        <dbReference type="PROSITE" id="PS50097"/>
    </source>
</evidence>
<dbReference type="Pfam" id="PF07707">
    <property type="entry name" value="BACK"/>
    <property type="match status" value="1"/>
</dbReference>
<keyword evidence="1" id="KW-0880">Kelch repeat</keyword>
<dbReference type="InterPro" id="IPR015915">
    <property type="entry name" value="Kelch-typ_b-propeller"/>
</dbReference>
<reference evidence="5" key="1">
    <citation type="submission" date="2022-08" db="EMBL/GenBank/DDBJ databases">
        <title>Genome sequencing of akame (Lates japonicus).</title>
        <authorList>
            <person name="Hashiguchi Y."/>
            <person name="Takahashi H."/>
        </authorList>
    </citation>
    <scope>NUCLEOTIDE SEQUENCE</scope>
    <source>
        <strain evidence="5">Kochi</strain>
    </source>
</reference>
<protein>
    <submittedName>
        <fullName evidence="5">Kelch-like protein 33</fullName>
    </submittedName>
</protein>
<feature type="compositionally biased region" description="Acidic residues" evidence="3">
    <location>
        <begin position="111"/>
        <end position="122"/>
    </location>
</feature>
<dbReference type="PROSITE" id="PS50097">
    <property type="entry name" value="BTB"/>
    <property type="match status" value="2"/>
</dbReference>
<name>A0AAD3N4B4_LATJO</name>
<feature type="compositionally biased region" description="Basic and acidic residues" evidence="3">
    <location>
        <begin position="376"/>
        <end position="389"/>
    </location>
</feature>
<dbReference type="SMART" id="SM00612">
    <property type="entry name" value="Kelch"/>
    <property type="match status" value="5"/>
</dbReference>
<feature type="compositionally biased region" description="Acidic residues" evidence="3">
    <location>
        <begin position="168"/>
        <end position="186"/>
    </location>
</feature>
<dbReference type="PANTHER" id="PTHR45632">
    <property type="entry name" value="LD33804P"/>
    <property type="match status" value="1"/>
</dbReference>
<feature type="compositionally biased region" description="Basic and acidic residues" evidence="3">
    <location>
        <begin position="348"/>
        <end position="367"/>
    </location>
</feature>
<evidence type="ECO:0000256" key="1">
    <source>
        <dbReference type="ARBA" id="ARBA00022441"/>
    </source>
</evidence>
<evidence type="ECO:0000313" key="5">
    <source>
        <dbReference type="EMBL" id="GLD64716.1"/>
    </source>
</evidence>
<gene>
    <name evidence="5" type="ORF">AKAME5_001624400</name>
</gene>
<feature type="compositionally biased region" description="Basic and acidic residues" evidence="3">
    <location>
        <begin position="217"/>
        <end position="253"/>
    </location>
</feature>
<feature type="compositionally biased region" description="Acidic residues" evidence="3">
    <location>
        <begin position="317"/>
        <end position="334"/>
    </location>
</feature>
<feature type="compositionally biased region" description="Basic and acidic residues" evidence="3">
    <location>
        <begin position="157"/>
        <end position="167"/>
    </location>
</feature>
<comment type="caution">
    <text evidence="5">The sequence shown here is derived from an EMBL/GenBank/DDBJ whole genome shotgun (WGS) entry which is preliminary data.</text>
</comment>
<feature type="compositionally biased region" description="Acidic residues" evidence="3">
    <location>
        <begin position="135"/>
        <end position="156"/>
    </location>
</feature>
<dbReference type="SMART" id="SM00225">
    <property type="entry name" value="BTB"/>
    <property type="match status" value="2"/>
</dbReference>
<sequence length="1171" mass="133743">MAVANPCIQKEWDEWKREMEEKRRRKWRERVSFWAKVYSDEDEEEDDGEEKGEEMDSAEEEVREDDGEEENEPGGKGTEEEEMEEGSEQGEEGEKEAKVREEKRGKVKEAQDEDEEEEEGENEGERKVKENHGMDEEEEREMTEAEEIEEGDEEKEVEEKKVKREEVEKEAEELEDGEGVGDNETEGEVKVNKEVDKEVDEEDGKEMTEAEMVGIGAEKEVSGNEGIVERERETEHWGEEGKIEEKIEAKVNEEVDEEEDREVKEEGQVEEEDNEETEQGLSGHYNLNMQFREHMHGRRTNDERVQQNEESTPQENEIIEDFSDSVESNSEDSDWIGSDGESYNSETTKNEERDPKEDPDEKSRKNDNIPLGAWSFRERLHKEDESEKLTDEEETVTESWATPEEESQDYQEKLQAEEEDSTDDEEAEHAMSEDMDCDDEDIVKIYGKDDYSTDIFRTLTEFRDSSLLTDLHLSTEGGKRLHVHSPVVAAVSSLIWETLSRSNIENNRVDERKDNDTNIGIHRWSVCLGPEVDNIGLEAVVEFAYSGLISCLNKDTVEQIKAAAQSLGAPRVLDLCTVEESMKTGGQKKEKRISAAEQMMISLQSIKQLWMDRLGCDVRLEAIGQSLHVHRVILAASSDYFRGMFTLGMKESLQPCVTLPFLLASELEVLIGCSYSGALPLSWRCIFEITSTALQLQYQPALSLCLKFLQQEINPNSCLDVASFAEAYEMVQLLEVADDFVLRQFQKVACTLKFKDLPAKQLLRYLNSRSLCVPSELVVFKAVVAWIQAKPKIRLKLAKELMKTIHFPLMTFKEFKEVQSLNMWSDHSLVELYETIFEDFCSSETASQSQCRIYLPKESLVLIGGDQISEDLGSRSISRELWFGNSLRNHTGIKKAMEWRSLGEMPEPERFNHEVAVLKGQLYVFGGKKYYGISDTLSSVYRYDPCQNSWESLAEMQEKRCSFSVVVLDGKIYAIGGHCDPEYIESVEQYCPTTNSWSFTWPLDLPLSGHVAKVLQGQIFVSGGLYSDYRCLASMFLYHPETGSTYLANMTRPRSHHCMETLGDRLYVAGGITTDENMAVVDQLACEVYNPADDSWTAFTSLPVPHAGAGSAVLEGKFYVLGGYSREDYSDTKMVHRYDPTIQRWENMGKMPGPNNDIRASVLCLPSHFRL</sequence>